<comment type="similarity">
    <text evidence="1 2">Belongs to the phD/YefM antitoxin family.</text>
</comment>
<dbReference type="Gene3D" id="1.10.1220.170">
    <property type="match status" value="1"/>
</dbReference>
<organism evidence="3 4">
    <name type="scientific">Nocardia ignorata</name>
    <dbReference type="NCBI Taxonomy" id="145285"/>
    <lineage>
        <taxon>Bacteria</taxon>
        <taxon>Bacillati</taxon>
        <taxon>Actinomycetota</taxon>
        <taxon>Actinomycetes</taxon>
        <taxon>Mycobacteriales</taxon>
        <taxon>Nocardiaceae</taxon>
        <taxon>Nocardia</taxon>
    </lineage>
</organism>
<comment type="caution">
    <text evidence="3">The sequence shown here is derived from an EMBL/GenBank/DDBJ whole genome shotgun (WGS) entry which is preliminary data.</text>
</comment>
<dbReference type="AlphaFoldDB" id="A0A4R6PVT9"/>
<evidence type="ECO:0000313" key="3">
    <source>
        <dbReference type="EMBL" id="TDP43041.1"/>
    </source>
</evidence>
<dbReference type="InterPro" id="IPR051405">
    <property type="entry name" value="phD/YefM_antitoxin"/>
</dbReference>
<dbReference type="InterPro" id="IPR006442">
    <property type="entry name" value="Antitoxin_Phd/YefM"/>
</dbReference>
<keyword evidence="4" id="KW-1185">Reference proteome</keyword>
<dbReference type="Proteomes" id="UP000295087">
    <property type="component" value="Unassembled WGS sequence"/>
</dbReference>
<protein>
    <recommendedName>
        <fullName evidence="2">Antitoxin</fullName>
    </recommendedName>
</protein>
<dbReference type="Pfam" id="PF02604">
    <property type="entry name" value="PhdYeFM_antitox"/>
    <property type="match status" value="1"/>
</dbReference>
<dbReference type="SUPFAM" id="SSF143120">
    <property type="entry name" value="YefM-like"/>
    <property type="match status" value="1"/>
</dbReference>
<accession>A0A4R6PVT9</accession>
<dbReference type="InterPro" id="IPR036165">
    <property type="entry name" value="YefM-like_sf"/>
</dbReference>
<comment type="function">
    <text evidence="2">Antitoxin component of a type II toxin-antitoxin (TA) system.</text>
</comment>
<dbReference type="RefSeq" id="WP_067484308.1">
    <property type="nucleotide sequence ID" value="NZ_SNXK01000001.1"/>
</dbReference>
<name>A0A4R6PVT9_NOCIG</name>
<dbReference type="EMBL" id="SNXK01000001">
    <property type="protein sequence ID" value="TDP43041.1"/>
    <property type="molecule type" value="Genomic_DNA"/>
</dbReference>
<dbReference type="Gene3D" id="3.40.1620.10">
    <property type="entry name" value="YefM-like domain"/>
    <property type="match status" value="1"/>
</dbReference>
<proteinExistence type="inferred from homology"/>
<gene>
    <name evidence="3" type="ORF">DFR75_1012161</name>
</gene>
<dbReference type="PANTHER" id="PTHR33713:SF10">
    <property type="entry name" value="ANTITOXIN YAFN"/>
    <property type="match status" value="1"/>
</dbReference>
<sequence>MDTIPISEAKTRLTELADKADREHDHFTLTRNGRARAVLVGVSEWESIQETMAILANQPLREELAQAAADDAAGNLTSHEEMTAIMNERLGRG</sequence>
<reference evidence="3 4" key="1">
    <citation type="submission" date="2019-03" db="EMBL/GenBank/DDBJ databases">
        <title>Genomic Encyclopedia of Type Strains, Phase IV (KMG-IV): sequencing the most valuable type-strain genomes for metagenomic binning, comparative biology and taxonomic classification.</title>
        <authorList>
            <person name="Goeker M."/>
        </authorList>
    </citation>
    <scope>NUCLEOTIDE SEQUENCE [LARGE SCALE GENOMIC DNA]</scope>
    <source>
        <strain evidence="3 4">DSM 44496</strain>
    </source>
</reference>
<dbReference type="PANTHER" id="PTHR33713">
    <property type="entry name" value="ANTITOXIN YAFN-RELATED"/>
    <property type="match status" value="1"/>
</dbReference>
<evidence type="ECO:0000313" key="4">
    <source>
        <dbReference type="Proteomes" id="UP000295087"/>
    </source>
</evidence>
<evidence type="ECO:0000256" key="1">
    <source>
        <dbReference type="ARBA" id="ARBA00009981"/>
    </source>
</evidence>
<dbReference type="NCBIfam" id="TIGR01552">
    <property type="entry name" value="phd_fam"/>
    <property type="match status" value="1"/>
</dbReference>
<evidence type="ECO:0000256" key="2">
    <source>
        <dbReference type="RuleBase" id="RU362080"/>
    </source>
</evidence>